<dbReference type="SMART" id="SM00186">
    <property type="entry name" value="FBG"/>
    <property type="match status" value="1"/>
</dbReference>
<reference evidence="2" key="1">
    <citation type="submission" date="2021-10" db="EMBL/GenBank/DDBJ databases">
        <title>Tropical sea cucumber genome reveals ecological adaptation and Cuvierian tubules defense mechanism.</title>
        <authorList>
            <person name="Chen T."/>
        </authorList>
    </citation>
    <scope>NUCLEOTIDE SEQUENCE</scope>
    <source>
        <strain evidence="2">Nanhai2018</strain>
        <tissue evidence="2">Muscle</tissue>
    </source>
</reference>
<sequence length="230" mass="26775">MRQCEWFPNDCHQLRQAGIFDNATFTIQTLDFLYMNVSCDMTTDGGGWTIFQRRVNGAVNFDRGWEEYKEGFGILNLEFWLGNENLHHLTKQKQYTLRIDLITMSGESLHASYDNFTVDGEVGKYRLVSLAEFDGTPGLIDAMSCHETMNFSTNDNDNDCSEENCAIWTSSGWWFNGGSEKNAFLRSWCKHANLNDLYERQSNIYNRIAWDTEMELTFTEMKIRPLKPTW</sequence>
<dbReference type="PANTHER" id="PTHR19143">
    <property type="entry name" value="FIBRINOGEN/TENASCIN/ANGIOPOEITIN"/>
    <property type="match status" value="1"/>
</dbReference>
<keyword evidence="3" id="KW-1185">Reference proteome</keyword>
<dbReference type="Pfam" id="PF00147">
    <property type="entry name" value="Fibrinogen_C"/>
    <property type="match status" value="1"/>
</dbReference>
<dbReference type="InterPro" id="IPR036056">
    <property type="entry name" value="Fibrinogen-like_C"/>
</dbReference>
<evidence type="ECO:0000259" key="1">
    <source>
        <dbReference type="PROSITE" id="PS51406"/>
    </source>
</evidence>
<dbReference type="Gene3D" id="3.90.215.10">
    <property type="entry name" value="Gamma Fibrinogen, chain A, domain 1"/>
    <property type="match status" value="1"/>
</dbReference>
<evidence type="ECO:0000313" key="3">
    <source>
        <dbReference type="Proteomes" id="UP001152320"/>
    </source>
</evidence>
<dbReference type="InterPro" id="IPR050373">
    <property type="entry name" value="Fibrinogen_C-term_domain"/>
</dbReference>
<comment type="caution">
    <text evidence="2">The sequence shown here is derived from an EMBL/GenBank/DDBJ whole genome shotgun (WGS) entry which is preliminary data.</text>
</comment>
<dbReference type="Proteomes" id="UP001152320">
    <property type="component" value="Chromosome 11"/>
</dbReference>
<dbReference type="PROSITE" id="PS51406">
    <property type="entry name" value="FIBRINOGEN_C_2"/>
    <property type="match status" value="1"/>
</dbReference>
<organism evidence="2 3">
    <name type="scientific">Holothuria leucospilota</name>
    <name type="common">Black long sea cucumber</name>
    <name type="synonym">Mertensiothuria leucospilota</name>
    <dbReference type="NCBI Taxonomy" id="206669"/>
    <lineage>
        <taxon>Eukaryota</taxon>
        <taxon>Metazoa</taxon>
        <taxon>Echinodermata</taxon>
        <taxon>Eleutherozoa</taxon>
        <taxon>Echinozoa</taxon>
        <taxon>Holothuroidea</taxon>
        <taxon>Aspidochirotacea</taxon>
        <taxon>Aspidochirotida</taxon>
        <taxon>Holothuriidae</taxon>
        <taxon>Holothuria</taxon>
    </lineage>
</organism>
<proteinExistence type="predicted"/>
<dbReference type="PANTHER" id="PTHR19143:SF327">
    <property type="entry name" value="FI21813P1-RELATED"/>
    <property type="match status" value="1"/>
</dbReference>
<gene>
    <name evidence="2" type="ORF">HOLleu_23819</name>
</gene>
<dbReference type="InterPro" id="IPR014716">
    <property type="entry name" value="Fibrinogen_a/b/g_C_1"/>
</dbReference>
<evidence type="ECO:0000313" key="2">
    <source>
        <dbReference type="EMBL" id="KAJ8033543.1"/>
    </source>
</evidence>
<dbReference type="OrthoDB" id="159395at2759"/>
<dbReference type="SUPFAM" id="SSF56496">
    <property type="entry name" value="Fibrinogen C-terminal domain-like"/>
    <property type="match status" value="1"/>
</dbReference>
<accession>A0A9Q1BUM9</accession>
<feature type="domain" description="Fibrinogen C-terminal" evidence="1">
    <location>
        <begin position="2"/>
        <end position="227"/>
    </location>
</feature>
<dbReference type="EMBL" id="JAIZAY010000011">
    <property type="protein sequence ID" value="KAJ8033543.1"/>
    <property type="molecule type" value="Genomic_DNA"/>
</dbReference>
<protein>
    <submittedName>
        <fullName evidence="2">Ficolin-1</fullName>
    </submittedName>
</protein>
<dbReference type="GO" id="GO:0005615">
    <property type="term" value="C:extracellular space"/>
    <property type="evidence" value="ECO:0007669"/>
    <property type="project" value="TreeGrafter"/>
</dbReference>
<dbReference type="CDD" id="cd00087">
    <property type="entry name" value="FReD"/>
    <property type="match status" value="1"/>
</dbReference>
<dbReference type="InterPro" id="IPR002181">
    <property type="entry name" value="Fibrinogen_a/b/g_C_dom"/>
</dbReference>
<name>A0A9Q1BUM9_HOLLE</name>
<dbReference type="AlphaFoldDB" id="A0A9Q1BUM9"/>